<name>Q21WG4_ALBFT</name>
<evidence type="ECO:0000256" key="1">
    <source>
        <dbReference type="SAM" id="MobiDB-lite"/>
    </source>
</evidence>
<protein>
    <submittedName>
        <fullName evidence="2">Uncharacterized protein</fullName>
    </submittedName>
</protein>
<reference evidence="3" key="1">
    <citation type="submission" date="2006-02" db="EMBL/GenBank/DDBJ databases">
        <title>Complete sequence of chromosome of Rhodoferax ferrireducens DSM 15236.</title>
        <authorList>
            <person name="Copeland A."/>
            <person name="Lucas S."/>
            <person name="Lapidus A."/>
            <person name="Barry K."/>
            <person name="Detter J.C."/>
            <person name="Glavina del Rio T."/>
            <person name="Hammon N."/>
            <person name="Israni S."/>
            <person name="Pitluck S."/>
            <person name="Brettin T."/>
            <person name="Bruce D."/>
            <person name="Han C."/>
            <person name="Tapia R."/>
            <person name="Gilna P."/>
            <person name="Kiss H."/>
            <person name="Schmutz J."/>
            <person name="Larimer F."/>
            <person name="Land M."/>
            <person name="Kyrpides N."/>
            <person name="Ivanova N."/>
            <person name="Richardson P."/>
        </authorList>
    </citation>
    <scope>NUCLEOTIDE SEQUENCE [LARGE SCALE GENOMIC DNA]</scope>
    <source>
        <strain evidence="3">ATCC BAA-621 / DSM 15236 / T118</strain>
    </source>
</reference>
<sequence>MHLIKDNEGVALVLSGEINKTSLEPFGALFFLGHHSHDDDEGHQRRRTGVSRRLGDVITQGPAHRQRRHHRPDRS</sequence>
<dbReference type="AlphaFoldDB" id="Q21WG4"/>
<evidence type="ECO:0000313" key="2">
    <source>
        <dbReference type="EMBL" id="ABD69889.1"/>
    </source>
</evidence>
<dbReference type="STRING" id="338969.Rfer_2165"/>
<accession>Q21WG4</accession>
<dbReference type="HOGENOM" id="CLU_2668650_0_0_4"/>
<feature type="region of interest" description="Disordered" evidence="1">
    <location>
        <begin position="33"/>
        <end position="75"/>
    </location>
</feature>
<keyword evidence="3" id="KW-1185">Reference proteome</keyword>
<organism evidence="2 3">
    <name type="scientific">Albidiferax ferrireducens (strain ATCC BAA-621 / DSM 15236 / T118)</name>
    <name type="common">Rhodoferax ferrireducens</name>
    <dbReference type="NCBI Taxonomy" id="338969"/>
    <lineage>
        <taxon>Bacteria</taxon>
        <taxon>Pseudomonadati</taxon>
        <taxon>Pseudomonadota</taxon>
        <taxon>Betaproteobacteria</taxon>
        <taxon>Burkholderiales</taxon>
        <taxon>Comamonadaceae</taxon>
        <taxon>Rhodoferax</taxon>
    </lineage>
</organism>
<gene>
    <name evidence="2" type="ordered locus">Rfer_2165</name>
</gene>
<dbReference type="Proteomes" id="UP000008332">
    <property type="component" value="Chromosome"/>
</dbReference>
<dbReference type="EMBL" id="CP000267">
    <property type="protein sequence ID" value="ABD69889.1"/>
    <property type="molecule type" value="Genomic_DNA"/>
</dbReference>
<evidence type="ECO:0000313" key="3">
    <source>
        <dbReference type="Proteomes" id="UP000008332"/>
    </source>
</evidence>
<feature type="compositionally biased region" description="Basic residues" evidence="1">
    <location>
        <begin position="64"/>
        <end position="75"/>
    </location>
</feature>
<proteinExistence type="predicted"/>
<dbReference type="KEGG" id="rfr:Rfer_2165"/>